<evidence type="ECO:0000256" key="1">
    <source>
        <dbReference type="SAM" id="MobiDB-lite"/>
    </source>
</evidence>
<evidence type="ECO:0000313" key="4">
    <source>
        <dbReference type="Proteomes" id="UP001652623"/>
    </source>
</evidence>
<name>A0ABM3IEN1_ZIZJJ</name>
<keyword evidence="2" id="KW-0812">Transmembrane</keyword>
<feature type="region of interest" description="Disordered" evidence="1">
    <location>
        <begin position="30"/>
        <end position="84"/>
    </location>
</feature>
<dbReference type="PANTHER" id="PTHR36721">
    <property type="entry name" value="PROLINE-RICH FAMILY PROTEIN"/>
    <property type="match status" value="1"/>
</dbReference>
<reference evidence="5" key="1">
    <citation type="submission" date="2025-08" db="UniProtKB">
        <authorList>
            <consortium name="RefSeq"/>
        </authorList>
    </citation>
    <scope>IDENTIFICATION</scope>
    <source>
        <tissue evidence="5">Seedling</tissue>
    </source>
</reference>
<feature type="chain" id="PRO_5046688746" evidence="3">
    <location>
        <begin position="19"/>
        <end position="130"/>
    </location>
</feature>
<feature type="signal peptide" evidence="3">
    <location>
        <begin position="1"/>
        <end position="18"/>
    </location>
</feature>
<keyword evidence="2" id="KW-1133">Transmembrane helix</keyword>
<evidence type="ECO:0000256" key="2">
    <source>
        <dbReference type="SAM" id="Phobius"/>
    </source>
</evidence>
<accession>A0ABM3IEN1</accession>
<keyword evidence="3" id="KW-0732">Signal</keyword>
<keyword evidence="4" id="KW-1185">Reference proteome</keyword>
<proteinExistence type="predicted"/>
<sequence length="130" mass="13609">MAKLVLPLHCLFSLLVLSLYTDFPTFVDSVAPAHAPAPNNPPPPPPPPPPPSPPPPPANGAPRPQPGKHLPNPPPPPLKGSGLSGGQKAGIVIGVLLGTGLLVFGGLVYKKRRHNIRRSRFGYAARNTLL</sequence>
<organism evidence="4 5">
    <name type="scientific">Ziziphus jujuba</name>
    <name type="common">Chinese jujube</name>
    <name type="synonym">Ziziphus sativa</name>
    <dbReference type="NCBI Taxonomy" id="326968"/>
    <lineage>
        <taxon>Eukaryota</taxon>
        <taxon>Viridiplantae</taxon>
        <taxon>Streptophyta</taxon>
        <taxon>Embryophyta</taxon>
        <taxon>Tracheophyta</taxon>
        <taxon>Spermatophyta</taxon>
        <taxon>Magnoliopsida</taxon>
        <taxon>eudicotyledons</taxon>
        <taxon>Gunneridae</taxon>
        <taxon>Pentapetalae</taxon>
        <taxon>rosids</taxon>
        <taxon>fabids</taxon>
        <taxon>Rosales</taxon>
        <taxon>Rhamnaceae</taxon>
        <taxon>Paliureae</taxon>
        <taxon>Ziziphus</taxon>
    </lineage>
</organism>
<protein>
    <submittedName>
        <fullName evidence="5">Uncharacterized protein LOC125421560</fullName>
    </submittedName>
</protein>
<dbReference type="RefSeq" id="XP_048326724.1">
    <property type="nucleotide sequence ID" value="XM_048470767.1"/>
</dbReference>
<feature type="compositionally biased region" description="Pro residues" evidence="1">
    <location>
        <begin position="38"/>
        <end position="78"/>
    </location>
</feature>
<gene>
    <name evidence="5" type="primary">LOC125421560</name>
</gene>
<dbReference type="PANTHER" id="PTHR36721:SF15">
    <property type="entry name" value="EN_SPM-LIKE TRANSPOSON PROTEIN"/>
    <property type="match status" value="1"/>
</dbReference>
<keyword evidence="2" id="KW-0472">Membrane</keyword>
<dbReference type="Proteomes" id="UP001652623">
    <property type="component" value="Chromosome 8"/>
</dbReference>
<feature type="transmembrane region" description="Helical" evidence="2">
    <location>
        <begin position="89"/>
        <end position="109"/>
    </location>
</feature>
<dbReference type="GeneID" id="125421560"/>
<evidence type="ECO:0000256" key="3">
    <source>
        <dbReference type="SAM" id="SignalP"/>
    </source>
</evidence>
<evidence type="ECO:0000313" key="5">
    <source>
        <dbReference type="RefSeq" id="XP_048326724.1"/>
    </source>
</evidence>